<evidence type="ECO:0000313" key="2">
    <source>
        <dbReference type="EMBL" id="ORX93964.1"/>
    </source>
</evidence>
<sequence>MSAECHLLIGAGIFSRMSGKPPSASAAHPEPCIRRHPSKSQLGQLVDQIKRHWFPGSTERPLAKQESCGPLVSHCNQLHMQALTQHQPEGAKSCVASDVHQTNESFETCSTPSTENSNMSQFLPDSTLAADWLLRDVPEDGRFEDPSIAPHNGARRFAHTLAALRK</sequence>
<protein>
    <submittedName>
        <fullName evidence="2">Uncharacterized protein</fullName>
    </submittedName>
</protein>
<gene>
    <name evidence="2" type="ORF">K493DRAFT_374453</name>
</gene>
<name>A0A1Y1Y8R9_9FUNG</name>
<evidence type="ECO:0000256" key="1">
    <source>
        <dbReference type="SAM" id="MobiDB-lite"/>
    </source>
</evidence>
<comment type="caution">
    <text evidence="2">The sequence shown here is derived from an EMBL/GenBank/DDBJ whole genome shotgun (WGS) entry which is preliminary data.</text>
</comment>
<feature type="region of interest" description="Disordered" evidence="1">
    <location>
        <begin position="18"/>
        <end position="39"/>
    </location>
</feature>
<proteinExistence type="predicted"/>
<reference evidence="2 3" key="1">
    <citation type="submission" date="2016-07" db="EMBL/GenBank/DDBJ databases">
        <title>Pervasive Adenine N6-methylation of Active Genes in Fungi.</title>
        <authorList>
            <consortium name="DOE Joint Genome Institute"/>
            <person name="Mondo S.J."/>
            <person name="Dannebaum R.O."/>
            <person name="Kuo R.C."/>
            <person name="Labutti K."/>
            <person name="Haridas S."/>
            <person name="Kuo A."/>
            <person name="Salamov A."/>
            <person name="Ahrendt S.R."/>
            <person name="Lipzen A."/>
            <person name="Sullivan W."/>
            <person name="Andreopoulos W.B."/>
            <person name="Clum A."/>
            <person name="Lindquist E."/>
            <person name="Daum C."/>
            <person name="Ramamoorthy G.K."/>
            <person name="Gryganskyi A."/>
            <person name="Culley D."/>
            <person name="Magnuson J.K."/>
            <person name="James T.Y."/>
            <person name="O'Malley M.A."/>
            <person name="Stajich J.E."/>
            <person name="Spatafora J.W."/>
            <person name="Visel A."/>
            <person name="Grigoriev I.V."/>
        </authorList>
    </citation>
    <scope>NUCLEOTIDE SEQUENCE [LARGE SCALE GENOMIC DNA]</scope>
    <source>
        <strain evidence="2 3">CBS 931.73</strain>
    </source>
</reference>
<dbReference type="Proteomes" id="UP000193498">
    <property type="component" value="Unassembled WGS sequence"/>
</dbReference>
<accession>A0A1Y1Y8R9</accession>
<organism evidence="2 3">
    <name type="scientific">Basidiobolus meristosporus CBS 931.73</name>
    <dbReference type="NCBI Taxonomy" id="1314790"/>
    <lineage>
        <taxon>Eukaryota</taxon>
        <taxon>Fungi</taxon>
        <taxon>Fungi incertae sedis</taxon>
        <taxon>Zoopagomycota</taxon>
        <taxon>Entomophthoromycotina</taxon>
        <taxon>Basidiobolomycetes</taxon>
        <taxon>Basidiobolales</taxon>
        <taxon>Basidiobolaceae</taxon>
        <taxon>Basidiobolus</taxon>
    </lineage>
</organism>
<keyword evidence="3" id="KW-1185">Reference proteome</keyword>
<dbReference type="AlphaFoldDB" id="A0A1Y1Y8R9"/>
<dbReference type="EMBL" id="MCFE01000217">
    <property type="protein sequence ID" value="ORX93964.1"/>
    <property type="molecule type" value="Genomic_DNA"/>
</dbReference>
<evidence type="ECO:0000313" key="3">
    <source>
        <dbReference type="Proteomes" id="UP000193498"/>
    </source>
</evidence>
<dbReference type="InParanoid" id="A0A1Y1Y8R9"/>